<dbReference type="OrthoDB" id="414934at2"/>
<dbReference type="PANTHER" id="PTHR46193">
    <property type="entry name" value="6-PHOSPHOGLUCONATE PHOSPHATASE"/>
    <property type="match status" value="1"/>
</dbReference>
<sequence>MTHPTARPWDGKGFKAIICDLDGVVTDTAAVHAAAWKSLFDGVLRARAAREGTPFVPFTEQDYLQHVDGRPRYDGVRTFLASRGITLPEGTPDDGPDEQTVCGLGNRKNLEFNAIIERDGATRFDGAVELIRRLRAEGLRAVVVSSSKNCGPVLASAGLSDLFEAQVDGIYATEKGLPGKPAPDTFIEGARLVGIAPAACIMVEDAISGVQAGRDGGFGLVIGIDRGAGTDDLRDNGAHVVVKDLGDFLGDD</sequence>
<accession>A0A7X1ZFH7</accession>
<dbReference type="Gene3D" id="3.40.50.1000">
    <property type="entry name" value="HAD superfamily/HAD-like"/>
    <property type="match status" value="1"/>
</dbReference>
<dbReference type="RefSeq" id="WP_153344107.1">
    <property type="nucleotide sequence ID" value="NZ_WIVE01000031.1"/>
</dbReference>
<keyword evidence="4" id="KW-0460">Magnesium</keyword>
<dbReference type="SFLD" id="SFLDG01129">
    <property type="entry name" value="C1.5:_HAD__Beta-PGM__Phosphata"/>
    <property type="match status" value="1"/>
</dbReference>
<dbReference type="PANTHER" id="PTHR46193:SF18">
    <property type="entry name" value="HEXITOL PHOSPHATASE B"/>
    <property type="match status" value="1"/>
</dbReference>
<evidence type="ECO:0000313" key="7">
    <source>
        <dbReference type="Proteomes" id="UP000434582"/>
    </source>
</evidence>
<protein>
    <submittedName>
        <fullName evidence="6">HAD-IA family hydrolase</fullName>
    </submittedName>
</protein>
<comment type="similarity">
    <text evidence="2">Belongs to the HAD-like hydrolase superfamily. CbbY/CbbZ/Gph/YieH family.</text>
</comment>
<dbReference type="AlphaFoldDB" id="A0A7X1ZFH7"/>
<dbReference type="SUPFAM" id="SSF56784">
    <property type="entry name" value="HAD-like"/>
    <property type="match status" value="1"/>
</dbReference>
<dbReference type="Proteomes" id="UP000434582">
    <property type="component" value="Unassembled WGS sequence"/>
</dbReference>
<comment type="caution">
    <text evidence="6">The sequence shown here is derived from an EMBL/GenBank/DDBJ whole genome shotgun (WGS) entry which is preliminary data.</text>
</comment>
<evidence type="ECO:0000256" key="5">
    <source>
        <dbReference type="ARBA" id="ARBA00023277"/>
    </source>
</evidence>
<evidence type="ECO:0000256" key="4">
    <source>
        <dbReference type="ARBA" id="ARBA00022842"/>
    </source>
</evidence>
<keyword evidence="3" id="KW-0479">Metal-binding</keyword>
<reference evidence="6 7" key="1">
    <citation type="submission" date="2019-10" db="EMBL/GenBank/DDBJ databases">
        <title>Draft whole-genome sequence of the purple nonsulfur photosynthetic bacterium Roseospira navarrensis DSM 15114.</title>
        <authorList>
            <person name="Kyndt J.A."/>
            <person name="Meyer T.E."/>
        </authorList>
    </citation>
    <scope>NUCLEOTIDE SEQUENCE [LARGE SCALE GENOMIC DNA]</scope>
    <source>
        <strain evidence="6 7">DSM 15114</strain>
    </source>
</reference>
<dbReference type="SFLD" id="SFLDS00003">
    <property type="entry name" value="Haloacid_Dehalogenase"/>
    <property type="match status" value="1"/>
</dbReference>
<dbReference type="EMBL" id="WIVE01000031">
    <property type="protein sequence ID" value="MQX37039.1"/>
    <property type="molecule type" value="Genomic_DNA"/>
</dbReference>
<dbReference type="GO" id="GO:0016787">
    <property type="term" value="F:hydrolase activity"/>
    <property type="evidence" value="ECO:0007669"/>
    <property type="project" value="UniProtKB-KW"/>
</dbReference>
<dbReference type="InterPro" id="IPR036412">
    <property type="entry name" value="HAD-like_sf"/>
</dbReference>
<organism evidence="6 7">
    <name type="scientific">Roseospira navarrensis</name>
    <dbReference type="NCBI Taxonomy" id="140058"/>
    <lineage>
        <taxon>Bacteria</taxon>
        <taxon>Pseudomonadati</taxon>
        <taxon>Pseudomonadota</taxon>
        <taxon>Alphaproteobacteria</taxon>
        <taxon>Rhodospirillales</taxon>
        <taxon>Rhodospirillaceae</taxon>
        <taxon>Roseospira</taxon>
    </lineage>
</organism>
<keyword evidence="5" id="KW-0119">Carbohydrate metabolism</keyword>
<evidence type="ECO:0000256" key="2">
    <source>
        <dbReference type="ARBA" id="ARBA00006171"/>
    </source>
</evidence>
<dbReference type="Pfam" id="PF00702">
    <property type="entry name" value="Hydrolase"/>
    <property type="match status" value="1"/>
</dbReference>
<dbReference type="InterPro" id="IPR051600">
    <property type="entry name" value="Beta-PGM-like"/>
</dbReference>
<dbReference type="InterPro" id="IPR006439">
    <property type="entry name" value="HAD-SF_hydro_IA"/>
</dbReference>
<keyword evidence="6" id="KW-0378">Hydrolase</keyword>
<name>A0A7X1ZFH7_9PROT</name>
<proteinExistence type="inferred from homology"/>
<dbReference type="GO" id="GO:0046872">
    <property type="term" value="F:metal ion binding"/>
    <property type="evidence" value="ECO:0007669"/>
    <property type="project" value="UniProtKB-KW"/>
</dbReference>
<gene>
    <name evidence="6" type="ORF">GHC57_10965</name>
</gene>
<dbReference type="NCBIfam" id="TIGR01509">
    <property type="entry name" value="HAD-SF-IA-v3"/>
    <property type="match status" value="1"/>
</dbReference>
<evidence type="ECO:0000256" key="1">
    <source>
        <dbReference type="ARBA" id="ARBA00001946"/>
    </source>
</evidence>
<evidence type="ECO:0000256" key="3">
    <source>
        <dbReference type="ARBA" id="ARBA00022723"/>
    </source>
</evidence>
<keyword evidence="7" id="KW-1185">Reference proteome</keyword>
<comment type="cofactor">
    <cofactor evidence="1">
        <name>Mg(2+)</name>
        <dbReference type="ChEBI" id="CHEBI:18420"/>
    </cofactor>
</comment>
<dbReference type="Gene3D" id="1.10.150.240">
    <property type="entry name" value="Putative phosphatase, domain 2"/>
    <property type="match status" value="1"/>
</dbReference>
<dbReference type="InterPro" id="IPR023214">
    <property type="entry name" value="HAD_sf"/>
</dbReference>
<dbReference type="InterPro" id="IPR023198">
    <property type="entry name" value="PGP-like_dom2"/>
</dbReference>
<evidence type="ECO:0000313" key="6">
    <source>
        <dbReference type="EMBL" id="MQX37039.1"/>
    </source>
</evidence>